<keyword evidence="1" id="KW-0472">Membrane</keyword>
<keyword evidence="1" id="KW-0812">Transmembrane</keyword>
<comment type="caution">
    <text evidence="2">The sequence shown here is derived from an EMBL/GenBank/DDBJ whole genome shotgun (WGS) entry which is preliminary data.</text>
</comment>
<feature type="non-terminal residue" evidence="2">
    <location>
        <position position="1"/>
    </location>
</feature>
<name>X0ZIR4_9ZZZZ</name>
<evidence type="ECO:0000256" key="1">
    <source>
        <dbReference type="SAM" id="Phobius"/>
    </source>
</evidence>
<reference evidence="2" key="1">
    <citation type="journal article" date="2014" name="Front. Microbiol.">
        <title>High frequency of phylogenetically diverse reductive dehalogenase-homologous genes in deep subseafloor sedimentary metagenomes.</title>
        <authorList>
            <person name="Kawai M."/>
            <person name="Futagami T."/>
            <person name="Toyoda A."/>
            <person name="Takaki Y."/>
            <person name="Nishi S."/>
            <person name="Hori S."/>
            <person name="Arai W."/>
            <person name="Tsubouchi T."/>
            <person name="Morono Y."/>
            <person name="Uchiyama I."/>
            <person name="Ito T."/>
            <person name="Fujiyama A."/>
            <person name="Inagaki F."/>
            <person name="Takami H."/>
        </authorList>
    </citation>
    <scope>NUCLEOTIDE SEQUENCE</scope>
    <source>
        <strain evidence="2">Expedition CK06-06</strain>
    </source>
</reference>
<accession>X0ZIR4</accession>
<proteinExistence type="predicted"/>
<dbReference type="EMBL" id="BART01006113">
    <property type="protein sequence ID" value="GAG57972.1"/>
    <property type="molecule type" value="Genomic_DNA"/>
</dbReference>
<feature type="transmembrane region" description="Helical" evidence="1">
    <location>
        <begin position="291"/>
        <end position="309"/>
    </location>
</feature>
<protein>
    <submittedName>
        <fullName evidence="2">Uncharacterized protein</fullName>
    </submittedName>
</protein>
<keyword evidence="1" id="KW-1133">Transmembrane helix</keyword>
<dbReference type="AlphaFoldDB" id="X0ZIR4"/>
<sequence length="313" mass="35714">DIVLTGHTHKNQIYDKNSNLCDGNVDTLRFIQTGAGVETYLRKIIVQDNKVIACDPVVVKEHKSFSVFCPVDISLVDTTGRYVNKNKEEIDNVHYSYMNYSDGYEEKTIRIYDDIGDYKIIIEGNDTGEFDLEINSISSEKIEFAEYKNVSVVKGTKAIVQTKDEDEQIDYNMTLDEDGDGIQEDIIVPSVKTSELVESPIVTILYPNDFEEINDNFIISGISQPENIIKVECRIDNEEWENVDGLDTWEHSISTKDLSEGTHMISVRVWNGNEYSYDSVEVILNKDNTPGFELIIFTIAIGLILIIYYDRKQ</sequence>
<organism evidence="2">
    <name type="scientific">marine sediment metagenome</name>
    <dbReference type="NCBI Taxonomy" id="412755"/>
    <lineage>
        <taxon>unclassified sequences</taxon>
        <taxon>metagenomes</taxon>
        <taxon>ecological metagenomes</taxon>
    </lineage>
</organism>
<evidence type="ECO:0000313" key="2">
    <source>
        <dbReference type="EMBL" id="GAG57972.1"/>
    </source>
</evidence>
<gene>
    <name evidence="2" type="ORF">S01H4_13905</name>
</gene>